<organism evidence="1 2">
    <name type="scientific">Entomophthora muscae</name>
    <dbReference type="NCBI Taxonomy" id="34485"/>
    <lineage>
        <taxon>Eukaryota</taxon>
        <taxon>Fungi</taxon>
        <taxon>Fungi incertae sedis</taxon>
        <taxon>Zoopagomycota</taxon>
        <taxon>Entomophthoromycotina</taxon>
        <taxon>Entomophthoromycetes</taxon>
        <taxon>Entomophthorales</taxon>
        <taxon>Entomophthoraceae</taxon>
        <taxon>Entomophthora</taxon>
    </lineage>
</organism>
<evidence type="ECO:0000313" key="2">
    <source>
        <dbReference type="Proteomes" id="UP001165960"/>
    </source>
</evidence>
<gene>
    <name evidence="1" type="ORF">DSO57_1029845</name>
</gene>
<sequence>MTDPKKEQSQSTPNPEETQPSRIPTGGKVLYTAPKGGQEYARPLTLDQIYRLCRVTILHWSFGLILIPTFKTFFGMSLSFHNPLFIVLLLQTIGCGLLELFLWAFAETPLKKPINWSEEVIVITGGSHGLGLLLAQSFAIKRATVAILDIKEPPSKDMGFYYYECDVGNSKAVAEALRELKEDIGVPTVLINNAGIIRPSLIANSNVVDIEKTIRVNLLGSIWTTKMILPWMLKEDRGFIVNISSVLGVSCPAQACAYNASKAGLNAFHETLHQEISSCHKTKNIKTLLVSPGMLPTGMFDGVKHKFPRIFCNAQPLEVVQKIMYHIEYRVSGELETPLYTSFAPLARFFPLCVRHFVYDYIGANDALSSWKGHDGSTSSVAFDTKDANPTVAFS</sequence>
<protein>
    <submittedName>
        <fullName evidence="1">Uncharacterized protein</fullName>
    </submittedName>
</protein>
<comment type="caution">
    <text evidence="1">The sequence shown here is derived from an EMBL/GenBank/DDBJ whole genome shotgun (WGS) entry which is preliminary data.</text>
</comment>
<keyword evidence="2" id="KW-1185">Reference proteome</keyword>
<reference evidence="1" key="1">
    <citation type="submission" date="2022-04" db="EMBL/GenBank/DDBJ databases">
        <title>Genome of the entomopathogenic fungus Entomophthora muscae.</title>
        <authorList>
            <person name="Elya C."/>
            <person name="Lovett B.R."/>
            <person name="Lee E."/>
            <person name="Macias A.M."/>
            <person name="Hajek A.E."/>
            <person name="De Bivort B.L."/>
            <person name="Kasson M.T."/>
            <person name="De Fine Licht H.H."/>
            <person name="Stajich J.E."/>
        </authorList>
    </citation>
    <scope>NUCLEOTIDE SEQUENCE</scope>
    <source>
        <strain evidence="1">Berkeley</strain>
    </source>
</reference>
<evidence type="ECO:0000313" key="1">
    <source>
        <dbReference type="EMBL" id="KAJ9048925.1"/>
    </source>
</evidence>
<name>A0ACC2RG45_9FUNG</name>
<accession>A0ACC2RG45</accession>
<dbReference type="Proteomes" id="UP001165960">
    <property type="component" value="Unassembled WGS sequence"/>
</dbReference>
<proteinExistence type="predicted"/>
<dbReference type="EMBL" id="QTSX02007300">
    <property type="protein sequence ID" value="KAJ9048925.1"/>
    <property type="molecule type" value="Genomic_DNA"/>
</dbReference>